<keyword evidence="4" id="KW-1185">Reference proteome</keyword>
<keyword evidence="1" id="KW-0677">Repeat</keyword>
<accession>A0A1X0NXW5</accession>
<dbReference type="OrthoDB" id="26525at2759"/>
<gene>
    <name evidence="3" type="ORF">TM35_000122970</name>
</gene>
<dbReference type="InterPro" id="IPR050230">
    <property type="entry name" value="CALM/Myosin/TropC-like"/>
</dbReference>
<dbReference type="GO" id="GO:0016460">
    <property type="term" value="C:myosin II complex"/>
    <property type="evidence" value="ECO:0007669"/>
    <property type="project" value="TreeGrafter"/>
</dbReference>
<evidence type="ECO:0000313" key="3">
    <source>
        <dbReference type="EMBL" id="ORC89522.1"/>
    </source>
</evidence>
<dbReference type="PANTHER" id="PTHR23048">
    <property type="entry name" value="MYOSIN LIGHT CHAIN 1, 3"/>
    <property type="match status" value="1"/>
</dbReference>
<name>A0A1X0NXW5_9TRYP</name>
<dbReference type="EMBL" id="NBCO01000012">
    <property type="protein sequence ID" value="ORC89522.1"/>
    <property type="molecule type" value="Genomic_DNA"/>
</dbReference>
<dbReference type="AlphaFoldDB" id="A0A1X0NXW5"/>
<dbReference type="PANTHER" id="PTHR23048:SF0">
    <property type="entry name" value="CALMODULIN LIKE 3"/>
    <property type="match status" value="1"/>
</dbReference>
<dbReference type="GeneID" id="39985052"/>
<evidence type="ECO:0000256" key="1">
    <source>
        <dbReference type="ARBA" id="ARBA00022737"/>
    </source>
</evidence>
<proteinExistence type="predicted"/>
<comment type="caution">
    <text evidence="3">The sequence shown here is derived from an EMBL/GenBank/DDBJ whole genome shotgun (WGS) entry which is preliminary data.</text>
</comment>
<sequence>MSIPTEELLKTFDLYDYKRVGSISRADIPHVLRSCGLFFTESDMASLLREHFPTEDLITRTAFNTFLQEQEKQKEKAFKAEDFSTVEELTLAFRAFDSHEAGALTPEEVLCILTRMDEAIGVGAYHDVMAGIVVDDQGRTELEQLARYILRPAKEYKLTTNQTLKELEK</sequence>
<evidence type="ECO:0000313" key="4">
    <source>
        <dbReference type="Proteomes" id="UP000192257"/>
    </source>
</evidence>
<dbReference type="PROSITE" id="PS50222">
    <property type="entry name" value="EF_HAND_2"/>
    <property type="match status" value="1"/>
</dbReference>
<dbReference type="InterPro" id="IPR011992">
    <property type="entry name" value="EF-hand-dom_pair"/>
</dbReference>
<dbReference type="Proteomes" id="UP000192257">
    <property type="component" value="Unassembled WGS sequence"/>
</dbReference>
<dbReference type="SUPFAM" id="SSF47473">
    <property type="entry name" value="EF-hand"/>
    <property type="match status" value="1"/>
</dbReference>
<dbReference type="STRING" id="67003.A0A1X0NXW5"/>
<reference evidence="3 4" key="1">
    <citation type="submission" date="2017-03" db="EMBL/GenBank/DDBJ databases">
        <title>An alternative strategy for trypanosome survival in the mammalian bloodstream revealed through genome and transcriptome analysis of the ubiquitous bovine parasite Trypanosoma (Megatrypanum) theileri.</title>
        <authorList>
            <person name="Kelly S."/>
            <person name="Ivens A."/>
            <person name="Mott A."/>
            <person name="O'Neill E."/>
            <person name="Emms D."/>
            <person name="Macleod O."/>
            <person name="Voorheis P."/>
            <person name="Matthews J."/>
            <person name="Matthews K."/>
            <person name="Carrington M."/>
        </authorList>
    </citation>
    <scope>NUCLEOTIDE SEQUENCE [LARGE SCALE GENOMIC DNA]</scope>
    <source>
        <strain evidence="3">Edinburgh</strain>
    </source>
</reference>
<evidence type="ECO:0000259" key="2">
    <source>
        <dbReference type="PROSITE" id="PS50222"/>
    </source>
</evidence>
<feature type="domain" description="EF-hand" evidence="2">
    <location>
        <begin position="84"/>
        <end position="119"/>
    </location>
</feature>
<dbReference type="GO" id="GO:0005509">
    <property type="term" value="F:calcium ion binding"/>
    <property type="evidence" value="ECO:0007669"/>
    <property type="project" value="InterPro"/>
</dbReference>
<protein>
    <submittedName>
        <fullName evidence="3">Calmodulin</fullName>
    </submittedName>
</protein>
<dbReference type="Gene3D" id="1.10.238.10">
    <property type="entry name" value="EF-hand"/>
    <property type="match status" value="1"/>
</dbReference>
<dbReference type="InterPro" id="IPR002048">
    <property type="entry name" value="EF_hand_dom"/>
</dbReference>
<dbReference type="RefSeq" id="XP_028883588.1">
    <property type="nucleotide sequence ID" value="XM_029025272.1"/>
</dbReference>
<dbReference type="VEuPathDB" id="TriTrypDB:TM35_000122970"/>
<organism evidence="3 4">
    <name type="scientific">Trypanosoma theileri</name>
    <dbReference type="NCBI Taxonomy" id="67003"/>
    <lineage>
        <taxon>Eukaryota</taxon>
        <taxon>Discoba</taxon>
        <taxon>Euglenozoa</taxon>
        <taxon>Kinetoplastea</taxon>
        <taxon>Metakinetoplastina</taxon>
        <taxon>Trypanosomatida</taxon>
        <taxon>Trypanosomatidae</taxon>
        <taxon>Trypanosoma</taxon>
    </lineage>
</organism>